<dbReference type="AlphaFoldDB" id="A0A6M4GSB8"/>
<dbReference type="InterPro" id="IPR041698">
    <property type="entry name" value="Methyltransf_25"/>
</dbReference>
<dbReference type="InterPro" id="IPR029063">
    <property type="entry name" value="SAM-dependent_MTases_sf"/>
</dbReference>
<dbReference type="Pfam" id="PF13649">
    <property type="entry name" value="Methyltransf_25"/>
    <property type="match status" value="1"/>
</dbReference>
<reference evidence="4 5" key="1">
    <citation type="submission" date="2020-04" db="EMBL/GenBank/DDBJ databases">
        <title>Usitatibacter rugosus gen. nov., sp. nov. and Usitatibacter palustris sp. nov., novel members of Usitatibacteraceae fam. nov. within the order Nitrosomonadales isolated from soil.</title>
        <authorList>
            <person name="Huber K.J."/>
            <person name="Neumann-Schaal M."/>
            <person name="Geppert A."/>
            <person name="Luckner M."/>
            <person name="Wanner G."/>
            <person name="Overmann J."/>
        </authorList>
    </citation>
    <scope>NUCLEOTIDE SEQUENCE [LARGE SCALE GENOMIC DNA]</scope>
    <source>
        <strain evidence="4 5">0125_3</strain>
    </source>
</reference>
<keyword evidence="4" id="KW-0830">Ubiquinone</keyword>
<name>A0A6M4GSB8_9PROT</name>
<dbReference type="SUPFAM" id="SSF53335">
    <property type="entry name" value="S-adenosyl-L-methionine-dependent methyltransferases"/>
    <property type="match status" value="1"/>
</dbReference>
<dbReference type="GO" id="GO:0102208">
    <property type="term" value="F:2-polyprenyl-6-hydroxyphenol methylase activity"/>
    <property type="evidence" value="ECO:0007669"/>
    <property type="project" value="UniProtKB-EC"/>
</dbReference>
<dbReference type="Gene3D" id="3.40.50.150">
    <property type="entry name" value="Vaccinia Virus protein VP39"/>
    <property type="match status" value="1"/>
</dbReference>
<dbReference type="PANTHER" id="PTHR43861">
    <property type="entry name" value="TRANS-ACONITATE 2-METHYLTRANSFERASE-RELATED"/>
    <property type="match status" value="1"/>
</dbReference>
<dbReference type="PANTHER" id="PTHR43861:SF1">
    <property type="entry name" value="TRANS-ACONITATE 2-METHYLTRANSFERASE"/>
    <property type="match status" value="1"/>
</dbReference>
<evidence type="ECO:0000259" key="3">
    <source>
        <dbReference type="Pfam" id="PF13649"/>
    </source>
</evidence>
<keyword evidence="5" id="KW-1185">Reference proteome</keyword>
<gene>
    <name evidence="4" type="ORF">DSM104443_01253</name>
</gene>
<dbReference type="EMBL" id="CP053069">
    <property type="protein sequence ID" value="QJR10199.1"/>
    <property type="molecule type" value="Genomic_DNA"/>
</dbReference>
<dbReference type="CDD" id="cd02440">
    <property type="entry name" value="AdoMet_MTases"/>
    <property type="match status" value="1"/>
</dbReference>
<dbReference type="KEGG" id="uru:DSM104443_01253"/>
<keyword evidence="1 4" id="KW-0489">Methyltransferase</keyword>
<accession>A0A6M4GSB8</accession>
<evidence type="ECO:0000256" key="2">
    <source>
        <dbReference type="ARBA" id="ARBA00022679"/>
    </source>
</evidence>
<feature type="domain" description="Methyltransferase" evidence="3">
    <location>
        <begin position="289"/>
        <end position="382"/>
    </location>
</feature>
<dbReference type="EC" id="2.1.1.222" evidence="4"/>
<evidence type="ECO:0000256" key="1">
    <source>
        <dbReference type="ARBA" id="ARBA00022603"/>
    </source>
</evidence>
<dbReference type="RefSeq" id="WP_171090543.1">
    <property type="nucleotide sequence ID" value="NZ_CP053069.1"/>
</dbReference>
<evidence type="ECO:0000313" key="5">
    <source>
        <dbReference type="Proteomes" id="UP000501534"/>
    </source>
</evidence>
<sequence length="525" mass="57480">MTLGEALGLAEAGRVDEAIRIALAELDRAETPQARYVFTRCIESARLTRVPSRVRALVVRALREAWIRPEDLARGAVSLLRGSPPIDRTDPLLLALLETSPVPDAKLERFLTQARRELLEAAVRDDDSVVTDFEAALAHVCLRNDFVFDALDDELSVVARLRSDLEAALGSGRPVGERRLLAAACYFPLVGLTHSAALLDPAWSARLEDVLRVHVREPIEERGLRARMPRLTDIADGVSEAVRAQYEESPYPRWSSLEPAGAPVALDTYLRQRVAGLPREPIEGTQLLVAGCGTGREPIGLARQVAGSQVLAVDLSLASLGYAQRKAVELGADNVEFAQADIVRLGSIGRTFGYISSSGVLHHLADPAEGLRNLVPLLRPGGYMMLGLYSELGRRAVVAARRHIAERGYAPTADGIRRCRRDILAADAGELAQVMSFDDFFVGSECRDLLFHVQEHRFTVSKIAALLESAGLAFAGFSVPPSTRQLYARQFPEDPHGLVLGNWQSFEEAHPQTFAGMYFFLARKP</sequence>
<protein>
    <submittedName>
        <fullName evidence="4">Ubiquinone biosynthesis O-methyltransferase, mitochondrial</fullName>
        <ecNumber evidence="4">2.1.1.222</ecNumber>
    </submittedName>
</protein>
<dbReference type="GO" id="GO:0032259">
    <property type="term" value="P:methylation"/>
    <property type="evidence" value="ECO:0007669"/>
    <property type="project" value="UniProtKB-KW"/>
</dbReference>
<keyword evidence="2 4" id="KW-0808">Transferase</keyword>
<evidence type="ECO:0000313" key="4">
    <source>
        <dbReference type="EMBL" id="QJR10199.1"/>
    </source>
</evidence>
<proteinExistence type="predicted"/>
<dbReference type="Proteomes" id="UP000501534">
    <property type="component" value="Chromosome"/>
</dbReference>
<organism evidence="4 5">
    <name type="scientific">Usitatibacter rugosus</name>
    <dbReference type="NCBI Taxonomy" id="2732067"/>
    <lineage>
        <taxon>Bacteria</taxon>
        <taxon>Pseudomonadati</taxon>
        <taxon>Pseudomonadota</taxon>
        <taxon>Betaproteobacteria</taxon>
        <taxon>Nitrosomonadales</taxon>
        <taxon>Usitatibacteraceae</taxon>
        <taxon>Usitatibacter</taxon>
    </lineage>
</organism>